<dbReference type="InterPro" id="IPR010914">
    <property type="entry name" value="RsgA_GTPase_dom"/>
</dbReference>
<dbReference type="AlphaFoldDB" id="C6WWG3"/>
<keyword evidence="3" id="KW-0862">Zinc</keyword>
<dbReference type="HOGENOM" id="CLU_033617_2_0_4"/>
<dbReference type="SUPFAM" id="SSF52540">
    <property type="entry name" value="P-loop containing nucleoside triphosphate hydrolases"/>
    <property type="match status" value="1"/>
</dbReference>
<dbReference type="PANTHER" id="PTHR32120:SF11">
    <property type="entry name" value="SMALL RIBOSOMAL SUBUNIT BIOGENESIS GTPASE RSGA 1, MITOCHONDRIAL-RELATED"/>
    <property type="match status" value="1"/>
</dbReference>
<feature type="binding site" evidence="3">
    <location>
        <position position="280"/>
    </location>
    <ligand>
        <name>Zn(2+)</name>
        <dbReference type="ChEBI" id="CHEBI:29105"/>
    </ligand>
</feature>
<dbReference type="PROSITE" id="PS51721">
    <property type="entry name" value="G_CP"/>
    <property type="match status" value="1"/>
</dbReference>
<comment type="function">
    <text evidence="3">One of several proteins that assist in the late maturation steps of the functional core of the 30S ribosomal subunit. Helps release RbfA from mature subunits. May play a role in the assembly of ribosomal proteins into the subunit. Circularly permuted GTPase that catalyzes slow GTP hydrolysis, GTPase activity is stimulated by the 30S ribosomal subunit.</text>
</comment>
<organism evidence="6 7">
    <name type="scientific">Methylotenera mobilis (strain JLW8 / ATCC BAA-1282 / DSM 17540)</name>
    <dbReference type="NCBI Taxonomy" id="583345"/>
    <lineage>
        <taxon>Bacteria</taxon>
        <taxon>Pseudomonadati</taxon>
        <taxon>Pseudomonadota</taxon>
        <taxon>Betaproteobacteria</taxon>
        <taxon>Nitrosomonadales</taxon>
        <taxon>Methylophilaceae</taxon>
        <taxon>Methylotenera</taxon>
    </lineage>
</organism>
<dbReference type="GO" id="GO:0042274">
    <property type="term" value="P:ribosomal small subunit biogenesis"/>
    <property type="evidence" value="ECO:0007669"/>
    <property type="project" value="UniProtKB-UniRule"/>
</dbReference>
<protein>
    <recommendedName>
        <fullName evidence="3">Small ribosomal subunit biogenesis GTPase RsgA</fullName>
        <ecNumber evidence="3">3.6.1.-</ecNumber>
    </recommendedName>
</protein>
<comment type="subcellular location">
    <subcellularLocation>
        <location evidence="3">Cytoplasm</location>
    </subcellularLocation>
</comment>
<keyword evidence="2 3" id="KW-0342">GTP-binding</keyword>
<evidence type="ECO:0000313" key="6">
    <source>
        <dbReference type="EMBL" id="ACT48262.1"/>
    </source>
</evidence>
<dbReference type="Proteomes" id="UP000002742">
    <property type="component" value="Chromosome"/>
</dbReference>
<dbReference type="SUPFAM" id="SSF50249">
    <property type="entry name" value="Nucleic acid-binding proteins"/>
    <property type="match status" value="1"/>
</dbReference>
<accession>C6WWG3</accession>
<gene>
    <name evidence="3" type="primary">rsgA</name>
    <name evidence="6" type="ordered locus">Mmol_1356</name>
</gene>
<reference evidence="6 7" key="2">
    <citation type="journal article" date="2011" name="J. Bacteriol.">
        <title>Genomes of three methylotrophs from a single niche uncover genetic and metabolic divergence of Methylophilaceae.</title>
        <authorList>
            <person name="Lapidus A."/>
            <person name="Clum A."/>
            <person name="Labutti K."/>
            <person name="Kaluzhnaya M.G."/>
            <person name="Lim S."/>
            <person name="Beck D.A."/>
            <person name="Glavina Del Rio T."/>
            <person name="Nolan M."/>
            <person name="Mavromatis K."/>
            <person name="Huntemann M."/>
            <person name="Lucas S."/>
            <person name="Lidstrom M.E."/>
            <person name="Ivanova N."/>
            <person name="Chistoserdova L."/>
        </authorList>
    </citation>
    <scope>NUCLEOTIDE SEQUENCE [LARGE SCALE GENOMIC DNA]</scope>
    <source>
        <strain evidence="7">JLW8 / ATCC BAA-1282 / DSM 17540</strain>
    </source>
</reference>
<evidence type="ECO:0000313" key="7">
    <source>
        <dbReference type="Proteomes" id="UP000002742"/>
    </source>
</evidence>
<dbReference type="PROSITE" id="PS50936">
    <property type="entry name" value="ENGC_GTPASE"/>
    <property type="match status" value="1"/>
</dbReference>
<feature type="binding site" evidence="3">
    <location>
        <begin position="198"/>
        <end position="206"/>
    </location>
    <ligand>
        <name>GTP</name>
        <dbReference type="ChEBI" id="CHEBI:37565"/>
    </ligand>
</feature>
<keyword evidence="3" id="KW-0479">Metal-binding</keyword>
<dbReference type="InterPro" id="IPR012340">
    <property type="entry name" value="NA-bd_OB-fold"/>
</dbReference>
<dbReference type="KEGG" id="mmb:Mmol_1356"/>
<dbReference type="Gene3D" id="1.10.40.50">
    <property type="entry name" value="Probable gtpase engc, domain 3"/>
    <property type="match status" value="1"/>
</dbReference>
<keyword evidence="3" id="KW-0694">RNA-binding</keyword>
<dbReference type="GO" id="GO:0005737">
    <property type="term" value="C:cytoplasm"/>
    <property type="evidence" value="ECO:0007669"/>
    <property type="project" value="UniProtKB-SubCell"/>
</dbReference>
<dbReference type="GO" id="GO:0003924">
    <property type="term" value="F:GTPase activity"/>
    <property type="evidence" value="ECO:0007669"/>
    <property type="project" value="UniProtKB-UniRule"/>
</dbReference>
<dbReference type="InterPro" id="IPR030378">
    <property type="entry name" value="G_CP_dom"/>
</dbReference>
<dbReference type="RefSeq" id="WP_015832297.1">
    <property type="nucleotide sequence ID" value="NC_012968.1"/>
</dbReference>
<feature type="binding site" evidence="3">
    <location>
        <position position="287"/>
    </location>
    <ligand>
        <name>Zn(2+)</name>
        <dbReference type="ChEBI" id="CHEBI:29105"/>
    </ligand>
</feature>
<comment type="similarity">
    <text evidence="3">Belongs to the TRAFAC class YlqF/YawG GTPase family. RsgA subfamily.</text>
</comment>
<dbReference type="GO" id="GO:0005525">
    <property type="term" value="F:GTP binding"/>
    <property type="evidence" value="ECO:0007669"/>
    <property type="project" value="UniProtKB-UniRule"/>
</dbReference>
<feature type="binding site" evidence="3">
    <location>
        <position position="293"/>
    </location>
    <ligand>
        <name>Zn(2+)</name>
        <dbReference type="ChEBI" id="CHEBI:29105"/>
    </ligand>
</feature>
<feature type="domain" description="EngC GTPase" evidence="4">
    <location>
        <begin position="110"/>
        <end position="254"/>
    </location>
</feature>
<keyword evidence="3" id="KW-0699">rRNA-binding</keyword>
<evidence type="ECO:0000256" key="1">
    <source>
        <dbReference type="ARBA" id="ARBA00022741"/>
    </source>
</evidence>
<comment type="cofactor">
    <cofactor evidence="3">
        <name>Zn(2+)</name>
        <dbReference type="ChEBI" id="CHEBI:29105"/>
    </cofactor>
    <text evidence="3">Binds 1 zinc ion per subunit.</text>
</comment>
<name>C6WWG3_METML</name>
<keyword evidence="7" id="KW-1185">Reference proteome</keyword>
<dbReference type="GO" id="GO:0019843">
    <property type="term" value="F:rRNA binding"/>
    <property type="evidence" value="ECO:0007669"/>
    <property type="project" value="UniProtKB-KW"/>
</dbReference>
<evidence type="ECO:0000259" key="5">
    <source>
        <dbReference type="PROSITE" id="PS51721"/>
    </source>
</evidence>
<reference evidence="7" key="1">
    <citation type="submission" date="2009-07" db="EMBL/GenBank/DDBJ databases">
        <title>Complete sequence of Methylotenera mobilis JLW8.</title>
        <authorList>
            <consortium name="US DOE Joint Genome Institute"/>
            <person name="Lucas S."/>
            <person name="Copeland A."/>
            <person name="Lapidus A."/>
            <person name="Glavina del Rio T."/>
            <person name="Tice H."/>
            <person name="Bruce D."/>
            <person name="Goodwin L."/>
            <person name="Pitluck S."/>
            <person name="LaButti K.M."/>
            <person name="Clum A."/>
            <person name="Larimer F."/>
            <person name="Land M."/>
            <person name="Hauser L."/>
            <person name="Kyrpides N."/>
            <person name="Mikhailova N."/>
            <person name="Kayluzhnaya M."/>
            <person name="Chistoserdova L."/>
        </authorList>
    </citation>
    <scope>NUCLEOTIDE SEQUENCE [LARGE SCALE GENOMIC DNA]</scope>
    <source>
        <strain evidence="7">JLW8 / ATCC BAA-1282 / DSM 17540</strain>
    </source>
</reference>
<comment type="subunit">
    <text evidence="3">Monomer. Associates with 30S ribosomal subunit, binds 16S rRNA.</text>
</comment>
<dbReference type="EMBL" id="CP001672">
    <property type="protein sequence ID" value="ACT48262.1"/>
    <property type="molecule type" value="Genomic_DNA"/>
</dbReference>
<keyword evidence="3" id="KW-0963">Cytoplasm</keyword>
<dbReference type="CDD" id="cd01854">
    <property type="entry name" value="YjeQ_EngC"/>
    <property type="match status" value="1"/>
</dbReference>
<dbReference type="HAMAP" id="MF_01820">
    <property type="entry name" value="GTPase_RsgA"/>
    <property type="match status" value="1"/>
</dbReference>
<keyword evidence="1 3" id="KW-0547">Nucleotide-binding</keyword>
<evidence type="ECO:0000256" key="2">
    <source>
        <dbReference type="ARBA" id="ARBA00023134"/>
    </source>
</evidence>
<feature type="binding site" evidence="3">
    <location>
        <begin position="149"/>
        <end position="152"/>
    </location>
    <ligand>
        <name>GTP</name>
        <dbReference type="ChEBI" id="CHEBI:37565"/>
    </ligand>
</feature>
<dbReference type="Gene3D" id="2.40.50.140">
    <property type="entry name" value="Nucleic acid-binding proteins"/>
    <property type="match status" value="1"/>
</dbReference>
<evidence type="ECO:0000259" key="4">
    <source>
        <dbReference type="PROSITE" id="PS50936"/>
    </source>
</evidence>
<proteinExistence type="inferred from homology"/>
<dbReference type="NCBIfam" id="TIGR00157">
    <property type="entry name" value="ribosome small subunit-dependent GTPase A"/>
    <property type="match status" value="1"/>
</dbReference>
<dbReference type="STRING" id="583345.Mmol_1356"/>
<dbReference type="Pfam" id="PF03193">
    <property type="entry name" value="RsgA_GTPase"/>
    <property type="match status" value="1"/>
</dbReference>
<dbReference type="eggNOG" id="COG1162">
    <property type="taxonomic scope" value="Bacteria"/>
</dbReference>
<dbReference type="InterPro" id="IPR004881">
    <property type="entry name" value="Ribosome_biogen_GTPase_RsgA"/>
</dbReference>
<dbReference type="EC" id="3.6.1.-" evidence="3"/>
<dbReference type="GO" id="GO:0046872">
    <property type="term" value="F:metal ion binding"/>
    <property type="evidence" value="ECO:0007669"/>
    <property type="project" value="UniProtKB-KW"/>
</dbReference>
<sequence>MKSLTLQNTSINNTTNLQNSEHVGISINAQDETGLQGTVVAAYGKRYQVELTDTKQRISCVTRGKKTDLACGDFVLVKLTDKEEGVVESTLPRKTLLFRSNAFKSKMLAANVTQIIIVLATQPSFYEALLNRCLIAAEAAGIKALIVLNKCDLTDNHDALRKLELYSKLGYQVLPLSAKLDISSLRPYLQDEVSILVGQSGMGKSTIINALLPSEAVRTQEVSHVLDSGKHTTTAAHLYHLDASSQLIDSPGLQEFGLHHLNTDELEHAFIEFRPFLGKCRFNNCKHLQEPDCAITEALSQDKISAERLAIYKMLRTEISHQIQH</sequence>
<dbReference type="PANTHER" id="PTHR32120">
    <property type="entry name" value="SMALL RIBOSOMAL SUBUNIT BIOGENESIS GTPASE RSGA"/>
    <property type="match status" value="1"/>
</dbReference>
<dbReference type="Gene3D" id="3.40.50.300">
    <property type="entry name" value="P-loop containing nucleotide triphosphate hydrolases"/>
    <property type="match status" value="1"/>
</dbReference>
<keyword evidence="3" id="KW-0378">Hydrolase</keyword>
<feature type="binding site" evidence="3">
    <location>
        <position position="285"/>
    </location>
    <ligand>
        <name>Zn(2+)</name>
        <dbReference type="ChEBI" id="CHEBI:29105"/>
    </ligand>
</feature>
<keyword evidence="3" id="KW-0690">Ribosome biogenesis</keyword>
<evidence type="ECO:0000256" key="3">
    <source>
        <dbReference type="HAMAP-Rule" id="MF_01820"/>
    </source>
</evidence>
<feature type="domain" description="CP-type G" evidence="5">
    <location>
        <begin position="100"/>
        <end position="256"/>
    </location>
</feature>
<dbReference type="InterPro" id="IPR027417">
    <property type="entry name" value="P-loop_NTPase"/>
</dbReference>